<dbReference type="GO" id="GO:0007265">
    <property type="term" value="P:Ras protein signal transduction"/>
    <property type="evidence" value="ECO:0007669"/>
    <property type="project" value="TreeGrafter"/>
</dbReference>
<feature type="domain" description="C2" evidence="5">
    <location>
        <begin position="1907"/>
        <end position="2033"/>
    </location>
</feature>
<dbReference type="InterPro" id="IPR046973">
    <property type="entry name" value="PLC-epsilon1_cat"/>
</dbReference>
<dbReference type="SMART" id="SM00148">
    <property type="entry name" value="PLCXc"/>
    <property type="match status" value="1"/>
</dbReference>
<dbReference type="GO" id="GO:0046488">
    <property type="term" value="P:phosphatidylinositol metabolic process"/>
    <property type="evidence" value="ECO:0007669"/>
    <property type="project" value="TreeGrafter"/>
</dbReference>
<dbReference type="Gene3D" id="1.10.238.10">
    <property type="entry name" value="EF-hand"/>
    <property type="match status" value="1"/>
</dbReference>
<dbReference type="Proteomes" id="UP000494165">
    <property type="component" value="Unassembled WGS sequence"/>
</dbReference>
<evidence type="ECO:0000256" key="4">
    <source>
        <dbReference type="SAM" id="MobiDB-lite"/>
    </source>
</evidence>
<dbReference type="InterPro" id="IPR000909">
    <property type="entry name" value="PLipase_C_PInositol-sp_X_dom"/>
</dbReference>
<dbReference type="SMART" id="SM00314">
    <property type="entry name" value="RA"/>
    <property type="match status" value="2"/>
</dbReference>
<dbReference type="SUPFAM" id="SSF54236">
    <property type="entry name" value="Ubiquitin-like"/>
    <property type="match status" value="2"/>
</dbReference>
<feature type="compositionally biased region" description="Polar residues" evidence="4">
    <location>
        <begin position="1745"/>
        <end position="1767"/>
    </location>
</feature>
<dbReference type="SUPFAM" id="SSF51695">
    <property type="entry name" value="PLC-like phosphodiesterases"/>
    <property type="match status" value="1"/>
</dbReference>
<keyword evidence="3" id="KW-0378">Hydrolase</keyword>
<sequence>MDKAWPVKDKFATLGSVYELKCQRKKQRANSAALGATTNRLIKNALTFWSVENLLRPPSPAVPPPPAKSITACVNEVTKCALHILYRTPSPPPPPPKLPPSKLLRPCRRSRRSVQEPLRLISEEDEVEVKPAGVNRLSWTPPPKTEAVAVAAAAAPNKRYSAPAPRILLCQKTRLKSFAHIVDQVCDTGLRRQVVSGDLPCSKEEAAALAGIQLRLEESWGKHFEGSSHAHPPSSPQEMSSSLKPISEDKESLLLHVPSFGTARCVSPLTEETEGSDNDQDSTAPSDSSKRKGVTSLRLQGQMKTTSLLRRCYPSSSTQAPFLTARRLEDCLPPCYHCAKTMPKLIKEQKRKLFHTSVYESEVQLKKLYIQTCKRLPCYGCKVYQVKELLRGKTKKKTARLLGLGPEKIVLLDTKTKILAKAQNTIDLLQWRTGGGRSHDRLQLEFRGSRWQLAVPSPSTMREVGLALWEILQELDHSSTSFLDNVSLLFPPSPTRRTKAEPSAATVKRSLHTLQVPVVYASELEALYRLLHFPEEVALRLTATEHHLFYQVPPIDYLRQVTLDLATSGNTAVPPDDVTFGVAGVAAAAAANTAAASATPPRPSVRDLIKRFNEVSSWVTHLIISQPTHEDRKAVLSCILRVALSCWNMANFNGAMEIVAGLKSKKLKPFWLSITEKESVPVLDFLSAALMSAEYERALGRALAMPECRVVPFFGAFLRELREIVSNTPSLVVLAPPGAGEAARLELSKGTRRRPSSRRQSSGSNSGTYPPQTNRTGGTRQMFISDYNGEDHFFTRIGPGGLINLDKVYRTQAVMDRIASFHQHFHARTRNEISREPVSIHSSNIERSYLVHENEEHDYRLDLDNYKPVQTLYHDHGVSFFPISAPHSGLDHHVLQVMHHGSTAVHYETDGSRSALVYMRLERNCSTLTWTRPCWSGLRGAGAGGSQPDYCLSANPEEIISPSLAMKFAASAGGGGGGGGGGGAGGVGGAGTSQGEVAIAGLEEGFLELTSVKEIVLGGGGKDKDPDIASTARRFGLEKFHGSENCLALVYGANLSDNRVLMFLCPPLMCKVWYQGLCWVVRGLKRQMQLTDRRILWLKEQYLQLFFDEMCGGPMTADAIRVFGGRDWTLAGNIAGMSPPDNGTLKRGQSTKFRKKKSITNIQNIKDIGMKPQDFGRDGIILSASRRSSVLAAVQNAASTTPSGSSEHLDNFYPSTSINYSVLQREKKAAGSDYLQIRQFRAGSITNETQLDFIDFVNLFRSFSLRLRKDLRELFEQFATVCRTTSDGSLSDSSHKNSPEHLTLNKQKIGLLTRNSSNDLLDKGLSNKKKIFDAIAAASIVSNCAGVDTSKSQVITLASFCKFLETKQMEQHSEEEVKALIQRHEPDPLLRAQNNLSFEGFARYLMDKDNYAFVSERVAPDETEMDQSLSHYFIASSHNTYLTGHQLKGESSVELYSQVLLTGCRCVELDCWDGDDGSPLIYHGHTFTTKIPFRSVVEAINRSAFVTSPYPVILSIENHCSVQQQARMAHIFQSVFGDKLITKFLFETDFSDEPCLPSPAQLKHRILIKNKKLMTDIQMAPRGTSRQGAFPNVNKAASGRASSIVSNTSGGSVNDEFSEDEDDDDDDEDENLDEDKSSSLAKSSSLGPRTDSISSHEGAGLRDMRHSHPSVPQTALRSQDWLFDDDFGSHKPKKQSSQIAKELSDMIIYIQAIKFRSLNTISPNSSVRSRRPAPSGSSSTAIKKGNNTPSGLPQQGTSVPGTPTNTGATSSISTSSASSSLILATTMPIESSLIPGSHSSFSKRPNVNHPCYQCSSLNENSAKKLCRKQPLALVAHTETQLMRTYPAGMRIDSSNFNPVIFWAFGIQMVALNYQTEDAALHLNTAMFEQNGRCGYVRKPAVMWDRSHMMYRRFNPWDKEFDGLHSVHLVLTVVSGQYVSQSNFSSSLYVEVEVIGIPVDCAKQKTKVIQRNAINPIWNDAFFFQIMFRELAFVRFSVMDANTNHLLSQRVLPLTRLRPGYRHVRLRSPQNQPLQLSTLFVYSRTEEESLDSMENSEIQTHLSGSTSVTEKARKEKEQAELIESVTVPLKRRMFFLMVFGVIPDEPYTILKITQESTTQEVIVQALQKANLGADKAQDYILVEEVARSWEKKDRDMPATQRVLDLHERPLQAQASWQGEGRFILKRMGDDPSSRAWLSSIRSTAGLSSARSATDLSSQHVGRSWDDHDNFLVCVYNVSPEIPYAILKVPLGSSTQDVLAQALVKARRLEDPTKFVLVEELEWAGGAQQSQQPQRRKQQRVLADDENVYGTQAHWQTLGRFVLRERGEMTPPTGRRKTTMNLRTATLEKLSKGLKGRSEKTAVHEVLSYPSSSRSGGGGFRSRLASTIGAGGGSEAKAAGTPPGFKERTREVHSEGETLSDEERDASNMRNAVARLKKVSLKKFKVWK</sequence>
<feature type="compositionally biased region" description="Polar residues" evidence="4">
    <location>
        <begin position="768"/>
        <end position="779"/>
    </location>
</feature>
<dbReference type="Gene3D" id="3.10.20.90">
    <property type="entry name" value="Phosphatidylinositol 3-kinase Catalytic Subunit, Chain A, domain 1"/>
    <property type="match status" value="2"/>
</dbReference>
<dbReference type="Pfam" id="PF09279">
    <property type="entry name" value="EF-hand_like"/>
    <property type="match status" value="1"/>
</dbReference>
<dbReference type="InterPro" id="IPR000159">
    <property type="entry name" value="RA_dom"/>
</dbReference>
<feature type="compositionally biased region" description="Low complexity" evidence="4">
    <location>
        <begin position="1722"/>
        <end position="1739"/>
    </location>
</feature>
<dbReference type="InterPro" id="IPR029071">
    <property type="entry name" value="Ubiquitin-like_domsf"/>
</dbReference>
<evidence type="ECO:0000256" key="3">
    <source>
        <dbReference type="RuleBase" id="RU361133"/>
    </source>
</evidence>
<feature type="region of interest" description="Disordered" evidence="4">
    <location>
        <begin position="2366"/>
        <end position="2428"/>
    </location>
</feature>
<dbReference type="OrthoDB" id="269822at2759"/>
<dbReference type="InterPro" id="IPR001711">
    <property type="entry name" value="PLipase_C_Pinositol-sp_Y"/>
</dbReference>
<feature type="compositionally biased region" description="Polar residues" evidence="4">
    <location>
        <begin position="1600"/>
        <end position="1612"/>
    </location>
</feature>
<dbReference type="FunFam" id="3.10.20.90:FF:000238">
    <property type="entry name" value="Phosphoinositide phospholipase C"/>
    <property type="match status" value="1"/>
</dbReference>
<dbReference type="Gene3D" id="2.60.40.150">
    <property type="entry name" value="C2 domain"/>
    <property type="match status" value="1"/>
</dbReference>
<protein>
    <recommendedName>
        <fullName evidence="3">Phosphoinositide phospholipase C</fullName>
        <ecNumber evidence="3">3.1.4.11</ecNumber>
    </recommendedName>
</protein>
<name>A0A8S1D9D7_9INSE</name>
<dbReference type="InterPro" id="IPR001192">
    <property type="entry name" value="PI-PLC_fam"/>
</dbReference>
<feature type="compositionally biased region" description="Acidic residues" evidence="4">
    <location>
        <begin position="1616"/>
        <end position="1633"/>
    </location>
</feature>
<feature type="region of interest" description="Disordered" evidence="4">
    <location>
        <begin position="1580"/>
        <end position="1674"/>
    </location>
</feature>
<feature type="domain" description="Ras-GEF" evidence="7">
    <location>
        <begin position="533"/>
        <end position="792"/>
    </location>
</feature>
<keyword evidence="3" id="KW-0442">Lipid degradation</keyword>
<feature type="domain" description="Ras-associating" evidence="8">
    <location>
        <begin position="2102"/>
        <end position="2188"/>
    </location>
</feature>
<gene>
    <name evidence="9" type="ORF">CLODIP_2_CD04058</name>
</gene>
<dbReference type="CDD" id="cd17114">
    <property type="entry name" value="RA_PLC-epsilon"/>
    <property type="match status" value="1"/>
</dbReference>
<accession>A0A8S1D9D7</accession>
<dbReference type="Pfam" id="PF00388">
    <property type="entry name" value="PI-PLC-X"/>
    <property type="match status" value="1"/>
</dbReference>
<feature type="compositionally biased region" description="Acidic residues" evidence="4">
    <location>
        <begin position="271"/>
        <end position="280"/>
    </location>
</feature>
<dbReference type="PROSITE" id="PS50008">
    <property type="entry name" value="PIPLC_Y_DOMAIN"/>
    <property type="match status" value="1"/>
</dbReference>
<dbReference type="PROSITE" id="PS50007">
    <property type="entry name" value="PIPLC_X_DOMAIN"/>
    <property type="match status" value="1"/>
</dbReference>
<dbReference type="InterPro" id="IPR017946">
    <property type="entry name" value="PLC-like_Pdiesterase_TIM-brl"/>
</dbReference>
<dbReference type="Pfam" id="PF00387">
    <property type="entry name" value="PI-PLC-Y"/>
    <property type="match status" value="1"/>
</dbReference>
<dbReference type="CDD" id="cd16203">
    <property type="entry name" value="EFh_PI-PLCepsilon"/>
    <property type="match status" value="1"/>
</dbReference>
<dbReference type="SMART" id="SM00239">
    <property type="entry name" value="C2"/>
    <property type="match status" value="1"/>
</dbReference>
<feature type="region of interest" description="Disordered" evidence="4">
    <location>
        <begin position="269"/>
        <end position="297"/>
    </location>
</feature>
<dbReference type="Gene3D" id="3.20.20.190">
    <property type="entry name" value="Phosphatidylinositol (PI) phosphodiesterase"/>
    <property type="match status" value="1"/>
</dbReference>
<keyword evidence="3" id="KW-0443">Lipid metabolism</keyword>
<dbReference type="Pfam" id="PF00788">
    <property type="entry name" value="RA"/>
    <property type="match status" value="2"/>
</dbReference>
<dbReference type="InterPro" id="IPR036964">
    <property type="entry name" value="RASGEF_cat_dom_sf"/>
</dbReference>
<feature type="region of interest" description="Disordered" evidence="4">
    <location>
        <begin position="86"/>
        <end position="109"/>
    </location>
</feature>
<feature type="domain" description="PI-PLC Y-box" evidence="6">
    <location>
        <begin position="1812"/>
        <end position="1902"/>
    </location>
</feature>
<dbReference type="SUPFAM" id="SSF48366">
    <property type="entry name" value="Ras GEF"/>
    <property type="match status" value="1"/>
</dbReference>
<dbReference type="FunFam" id="2.60.40.150:FF:000183">
    <property type="entry name" value="Phosphoinositide phospholipase C"/>
    <property type="match status" value="1"/>
</dbReference>
<dbReference type="Pfam" id="PF00168">
    <property type="entry name" value="C2"/>
    <property type="match status" value="1"/>
</dbReference>
<dbReference type="InterPro" id="IPR035892">
    <property type="entry name" value="C2_domain_sf"/>
</dbReference>
<evidence type="ECO:0000259" key="5">
    <source>
        <dbReference type="PROSITE" id="PS50004"/>
    </source>
</evidence>
<feature type="region of interest" description="Disordered" evidence="4">
    <location>
        <begin position="744"/>
        <end position="782"/>
    </location>
</feature>
<dbReference type="GO" id="GO:0051209">
    <property type="term" value="P:release of sequestered calcium ion into cytosol"/>
    <property type="evidence" value="ECO:0007669"/>
    <property type="project" value="TreeGrafter"/>
</dbReference>
<dbReference type="Gene3D" id="1.10.840.10">
    <property type="entry name" value="Ras guanine-nucleotide exchange factors catalytic domain"/>
    <property type="match status" value="1"/>
</dbReference>
<dbReference type="PRINTS" id="PR00390">
    <property type="entry name" value="PHPHLIPASEC"/>
</dbReference>
<feature type="compositionally biased region" description="Low complexity" evidence="4">
    <location>
        <begin position="758"/>
        <end position="767"/>
    </location>
</feature>
<dbReference type="PROSITE" id="PS50004">
    <property type="entry name" value="C2"/>
    <property type="match status" value="1"/>
</dbReference>
<organism evidence="9 10">
    <name type="scientific">Cloeon dipterum</name>
    <dbReference type="NCBI Taxonomy" id="197152"/>
    <lineage>
        <taxon>Eukaryota</taxon>
        <taxon>Metazoa</taxon>
        <taxon>Ecdysozoa</taxon>
        <taxon>Arthropoda</taxon>
        <taxon>Hexapoda</taxon>
        <taxon>Insecta</taxon>
        <taxon>Pterygota</taxon>
        <taxon>Palaeoptera</taxon>
        <taxon>Ephemeroptera</taxon>
        <taxon>Pisciforma</taxon>
        <taxon>Baetidae</taxon>
        <taxon>Cloeon</taxon>
    </lineage>
</organism>
<dbReference type="CDD" id="cd00275">
    <property type="entry name" value="C2_PLC_like"/>
    <property type="match status" value="1"/>
</dbReference>
<dbReference type="InterPro" id="IPR046974">
    <property type="entry name" value="PLC_epsilon1_EF"/>
</dbReference>
<dbReference type="SMART" id="SM00149">
    <property type="entry name" value="PLCYc"/>
    <property type="match status" value="1"/>
</dbReference>
<evidence type="ECO:0000259" key="7">
    <source>
        <dbReference type="PROSITE" id="PS50009"/>
    </source>
</evidence>
<feature type="region of interest" description="Disordered" evidence="4">
    <location>
        <begin position="223"/>
        <end position="244"/>
    </location>
</feature>
<dbReference type="SUPFAM" id="SSF47473">
    <property type="entry name" value="EF-hand"/>
    <property type="match status" value="1"/>
</dbReference>
<dbReference type="EMBL" id="CADEPI010000128">
    <property type="protein sequence ID" value="CAB3376441.1"/>
    <property type="molecule type" value="Genomic_DNA"/>
</dbReference>
<dbReference type="InterPro" id="IPR023578">
    <property type="entry name" value="Ras_GEF_dom_sf"/>
</dbReference>
<dbReference type="InterPro" id="IPR015359">
    <property type="entry name" value="PLC_EF-hand-like"/>
</dbReference>
<evidence type="ECO:0000256" key="1">
    <source>
        <dbReference type="ARBA" id="ARBA00023224"/>
    </source>
</evidence>
<feature type="compositionally biased region" description="Pro residues" evidence="4">
    <location>
        <begin position="89"/>
        <end position="99"/>
    </location>
</feature>
<evidence type="ECO:0000259" key="6">
    <source>
        <dbReference type="PROSITE" id="PS50008"/>
    </source>
</evidence>
<dbReference type="InterPro" id="IPR000008">
    <property type="entry name" value="C2_dom"/>
</dbReference>
<comment type="caution">
    <text evidence="9">The sequence shown here is derived from an EMBL/GenBank/DDBJ whole genome shotgun (WGS) entry which is preliminary data.</text>
</comment>
<dbReference type="GO" id="GO:0048015">
    <property type="term" value="P:phosphatidylinositol-mediated signaling"/>
    <property type="evidence" value="ECO:0007669"/>
    <property type="project" value="TreeGrafter"/>
</dbReference>
<reference evidence="9 10" key="1">
    <citation type="submission" date="2020-04" db="EMBL/GenBank/DDBJ databases">
        <authorList>
            <person name="Alioto T."/>
            <person name="Alioto T."/>
            <person name="Gomez Garrido J."/>
        </authorList>
    </citation>
    <scope>NUCLEOTIDE SEQUENCE [LARGE SCALE GENOMIC DNA]</scope>
</reference>
<feature type="region of interest" description="Disordered" evidence="4">
    <location>
        <begin position="1722"/>
        <end position="1773"/>
    </location>
</feature>
<dbReference type="GO" id="GO:0005085">
    <property type="term" value="F:guanyl-nucleotide exchange factor activity"/>
    <property type="evidence" value="ECO:0007669"/>
    <property type="project" value="UniProtKB-KW"/>
</dbReference>
<dbReference type="Pfam" id="PF00617">
    <property type="entry name" value="RasGEF"/>
    <property type="match status" value="1"/>
</dbReference>
<dbReference type="PROSITE" id="PS50200">
    <property type="entry name" value="RA"/>
    <property type="match status" value="2"/>
</dbReference>
<dbReference type="CDD" id="cd08596">
    <property type="entry name" value="PI-PLCc_epsilon"/>
    <property type="match status" value="1"/>
</dbReference>
<feature type="domain" description="Ras-associating" evidence="8">
    <location>
        <begin position="2235"/>
        <end position="2326"/>
    </location>
</feature>
<comment type="catalytic activity">
    <reaction evidence="3">
        <text>a 1,2-diacyl-sn-glycero-3-phospho-(1D-myo-inositol-4,5-bisphosphate) + H2O = 1D-myo-inositol 1,4,5-trisphosphate + a 1,2-diacyl-sn-glycerol + H(+)</text>
        <dbReference type="Rhea" id="RHEA:33179"/>
        <dbReference type="ChEBI" id="CHEBI:15377"/>
        <dbReference type="ChEBI" id="CHEBI:15378"/>
        <dbReference type="ChEBI" id="CHEBI:17815"/>
        <dbReference type="ChEBI" id="CHEBI:58456"/>
        <dbReference type="ChEBI" id="CHEBI:203600"/>
        <dbReference type="EC" id="3.1.4.11"/>
    </reaction>
</comment>
<dbReference type="Pfam" id="PF00373">
    <property type="entry name" value="FERM_M"/>
    <property type="match status" value="1"/>
</dbReference>
<evidence type="ECO:0000256" key="2">
    <source>
        <dbReference type="PROSITE-ProRule" id="PRU00168"/>
    </source>
</evidence>
<keyword evidence="1" id="KW-0807">Transducer</keyword>
<dbReference type="InterPro" id="IPR019748">
    <property type="entry name" value="FERM_central"/>
</dbReference>
<dbReference type="GO" id="GO:0004435">
    <property type="term" value="F:phosphatidylinositol-4,5-bisphosphate phospholipase C activity"/>
    <property type="evidence" value="ECO:0007669"/>
    <property type="project" value="UniProtKB-EC"/>
</dbReference>
<evidence type="ECO:0000313" key="10">
    <source>
        <dbReference type="Proteomes" id="UP000494165"/>
    </source>
</evidence>
<dbReference type="SUPFAM" id="SSF49562">
    <property type="entry name" value="C2 domain (Calcium/lipid-binding domain, CaLB)"/>
    <property type="match status" value="1"/>
</dbReference>
<keyword evidence="10" id="KW-1185">Reference proteome</keyword>
<dbReference type="GO" id="GO:0016042">
    <property type="term" value="P:lipid catabolic process"/>
    <property type="evidence" value="ECO:0007669"/>
    <property type="project" value="UniProtKB-KW"/>
</dbReference>
<dbReference type="PANTHER" id="PTHR10336">
    <property type="entry name" value="PHOSPHOINOSITIDE-SPECIFIC PHOSPHOLIPASE C FAMILY PROTEIN"/>
    <property type="match status" value="1"/>
</dbReference>
<dbReference type="SMART" id="SM00147">
    <property type="entry name" value="RasGEF"/>
    <property type="match status" value="1"/>
</dbReference>
<feature type="compositionally biased region" description="Basic and acidic residues" evidence="4">
    <location>
        <begin position="2403"/>
        <end position="2414"/>
    </location>
</feature>
<dbReference type="PANTHER" id="PTHR10336:SF6">
    <property type="entry name" value="1-PHOSPHATIDYLINOSITOL 4,5-BISPHOSPHATE PHOSPHODIESTERASE EPSILON-1"/>
    <property type="match status" value="1"/>
</dbReference>
<keyword evidence="2" id="KW-0344">Guanine-nucleotide releasing factor</keyword>
<evidence type="ECO:0000259" key="8">
    <source>
        <dbReference type="PROSITE" id="PS50200"/>
    </source>
</evidence>
<dbReference type="GO" id="GO:0007186">
    <property type="term" value="P:G protein-coupled receptor signaling pathway"/>
    <property type="evidence" value="ECO:0007669"/>
    <property type="project" value="TreeGrafter"/>
</dbReference>
<dbReference type="EC" id="3.1.4.11" evidence="3"/>
<proteinExistence type="predicted"/>
<dbReference type="PROSITE" id="PS50009">
    <property type="entry name" value="RASGEF_CAT"/>
    <property type="match status" value="1"/>
</dbReference>
<dbReference type="InterPro" id="IPR011992">
    <property type="entry name" value="EF-hand-dom_pair"/>
</dbReference>
<dbReference type="InterPro" id="IPR001895">
    <property type="entry name" value="RASGEF_cat_dom"/>
</dbReference>
<evidence type="ECO:0000313" key="9">
    <source>
        <dbReference type="EMBL" id="CAB3376441.1"/>
    </source>
</evidence>